<keyword evidence="1" id="KW-0732">Signal</keyword>
<feature type="domain" description="IPT/TIG" evidence="2">
    <location>
        <begin position="287"/>
        <end position="351"/>
    </location>
</feature>
<proteinExistence type="predicted"/>
<dbReference type="CDD" id="cd00102">
    <property type="entry name" value="IPT"/>
    <property type="match status" value="1"/>
</dbReference>
<dbReference type="InterPro" id="IPR014756">
    <property type="entry name" value="Ig_E-set"/>
</dbReference>
<protein>
    <submittedName>
        <fullName evidence="3">Cell shape determination protein CcmA</fullName>
    </submittedName>
</protein>
<comment type="caution">
    <text evidence="3">The sequence shown here is derived from an EMBL/GenBank/DDBJ whole genome shotgun (WGS) entry which is preliminary data.</text>
</comment>
<name>A0A4Q2UFY7_9BACT</name>
<evidence type="ECO:0000256" key="1">
    <source>
        <dbReference type="SAM" id="SignalP"/>
    </source>
</evidence>
<feature type="domain" description="IPT/TIG" evidence="2">
    <location>
        <begin position="524"/>
        <end position="597"/>
    </location>
</feature>
<dbReference type="EMBL" id="SBLB01000006">
    <property type="protein sequence ID" value="RYC67916.1"/>
    <property type="molecule type" value="Genomic_DNA"/>
</dbReference>
<dbReference type="InterPro" id="IPR002909">
    <property type="entry name" value="IPT_dom"/>
</dbReference>
<keyword evidence="4" id="KW-1185">Reference proteome</keyword>
<evidence type="ECO:0000313" key="3">
    <source>
        <dbReference type="EMBL" id="RYC67916.1"/>
    </source>
</evidence>
<feature type="chain" id="PRO_5020550288" evidence="1">
    <location>
        <begin position="19"/>
        <end position="600"/>
    </location>
</feature>
<evidence type="ECO:0000313" key="4">
    <source>
        <dbReference type="Proteomes" id="UP000290407"/>
    </source>
</evidence>
<reference evidence="3 4" key="1">
    <citation type="submission" date="2019-01" db="EMBL/GenBank/DDBJ databases">
        <title>Spirosoma flava sp. nov., a propanil-degrading bacterium isolated from herbicide-contaminated soil.</title>
        <authorList>
            <person name="Zhang L."/>
            <person name="Jiang J.-D."/>
        </authorList>
    </citation>
    <scope>NUCLEOTIDE SEQUENCE [LARGE SCALE GENOMIC DNA]</scope>
    <source>
        <strain evidence="3 4">TY50</strain>
    </source>
</reference>
<dbReference type="RefSeq" id="WP_129603701.1">
    <property type="nucleotide sequence ID" value="NZ_SBLB01000006.1"/>
</dbReference>
<feature type="domain" description="IPT/TIG" evidence="2">
    <location>
        <begin position="28"/>
        <end position="106"/>
    </location>
</feature>
<sequence length="600" mass="62821">MKSALSYVILSCFTLAMVAGCRVQSNPPELTGLTPRQAFVGEEAVLKGYQFGTDPAVLFSNSETSLAAPILSHDDNTIRVRIPLIAPGPARVQVRTDEGTSDPLPFIVQQPSPSVATITPGNGLPGTAVVIAGNYLNQLIRVRFNEAGAVIKDSSAQKLTVTVPTNAPRGPLSIIIETAGGQTSFPFIVAGTPTITAVSPVSVRAGGDLLIQGTNLTDGVVRVNGLAIFREQTTVKDTEIRARIPDNATSGPVTVTVFDKLVATSPQPVQVVRQPVLANLNSREGIQGDKVLLNGFNLSTVSGVLFNTTAAPFRVISDTQLEATVPALPAPTSVTVTLSGVGGSFAENNAFFFYTIPGAITVNPARQLRERAITITGPNLHRIQEVRVSGQPVPITGRVEGSELTVNVPGNAVSGPVTVTNRAGTATTARPLVVVQKPVITDIIPKVARPGERVVLRGDFLLNAQIVFAGTTAPAADGGRNEDTERWVLVPTDAQTGPLRITNATNDPTTTELFTVLRVVTNVDFSPKTAKVGDELVITGTNLASVQDVRFNNGALAATRFTLSNNTIRVTVPTGAITGQICLINGAGTTCTSANVTISR</sequence>
<organism evidence="3 4">
    <name type="scientific">Spirosoma sordidisoli</name>
    <dbReference type="NCBI Taxonomy" id="2502893"/>
    <lineage>
        <taxon>Bacteria</taxon>
        <taxon>Pseudomonadati</taxon>
        <taxon>Bacteroidota</taxon>
        <taxon>Cytophagia</taxon>
        <taxon>Cytophagales</taxon>
        <taxon>Cytophagaceae</taxon>
        <taxon>Spirosoma</taxon>
    </lineage>
</organism>
<dbReference type="AlphaFoldDB" id="A0A4Q2UFY7"/>
<dbReference type="InterPro" id="IPR013783">
    <property type="entry name" value="Ig-like_fold"/>
</dbReference>
<evidence type="ECO:0000259" key="2">
    <source>
        <dbReference type="Pfam" id="PF01833"/>
    </source>
</evidence>
<gene>
    <name evidence="3" type="ORF">EQG79_20870</name>
</gene>
<feature type="domain" description="IPT/TIG" evidence="2">
    <location>
        <begin position="113"/>
        <end position="183"/>
    </location>
</feature>
<dbReference type="SUPFAM" id="SSF81296">
    <property type="entry name" value="E set domains"/>
    <property type="match status" value="5"/>
</dbReference>
<dbReference type="Proteomes" id="UP000290407">
    <property type="component" value="Unassembled WGS sequence"/>
</dbReference>
<feature type="domain" description="IPT/TIG" evidence="2">
    <location>
        <begin position="193"/>
        <end position="270"/>
    </location>
</feature>
<accession>A0A4Q2UFY7</accession>
<dbReference type="Pfam" id="PF01833">
    <property type="entry name" value="TIG"/>
    <property type="match status" value="5"/>
</dbReference>
<feature type="signal peptide" evidence="1">
    <location>
        <begin position="1"/>
        <end position="18"/>
    </location>
</feature>
<dbReference type="PROSITE" id="PS51257">
    <property type="entry name" value="PROKAR_LIPOPROTEIN"/>
    <property type="match status" value="1"/>
</dbReference>
<dbReference type="Gene3D" id="2.60.40.10">
    <property type="entry name" value="Immunoglobulins"/>
    <property type="match status" value="7"/>
</dbReference>